<dbReference type="Gene3D" id="3.90.226.10">
    <property type="entry name" value="2-enoyl-CoA Hydratase, Chain A, domain 1"/>
    <property type="match status" value="1"/>
</dbReference>
<dbReference type="Proteomes" id="UP000275027">
    <property type="component" value="Unassembled WGS sequence"/>
</dbReference>
<accession>A0A497VAQ4</accession>
<organism evidence="3 5">
    <name type="scientific">Flavobacterium lindanitolerans</name>
    <dbReference type="NCBI Taxonomy" id="428988"/>
    <lineage>
        <taxon>Bacteria</taxon>
        <taxon>Pseudomonadati</taxon>
        <taxon>Bacteroidota</taxon>
        <taxon>Flavobacteriia</taxon>
        <taxon>Flavobacteriales</taxon>
        <taxon>Flavobacteriaceae</taxon>
        <taxon>Flavobacterium</taxon>
    </lineage>
</organism>
<dbReference type="AlphaFoldDB" id="A0A497VAQ4"/>
<sequence length="293" mass="32344">MSYIPKACGKLRELIFKKQIPSDEFILQKRNFTCKYFFMTTQRLNGSLYTVIENKIATVEFGHPASNSFPSELLQRLTDELNNLSSNPDVNLIILKSEGDGAFCAGASFDELLAVSNLMEGTSFFSGFANVINAMRKCSKLIVGRIHGKAVGGGVGLAAACDYAFATVDSAIKLSELAIGIGPFVIEPAVSRKIGKGALGEMTLAAHEWKNAYWAQEKGLYAKVFETKEDLDKELEIFTSKLASYNPEALSEMKKVLWEGTENWDTLLYERASISGKLVLSDFSRNALNQFKK</sequence>
<dbReference type="InterPro" id="IPR029045">
    <property type="entry name" value="ClpP/crotonase-like_dom_sf"/>
</dbReference>
<dbReference type="PANTHER" id="PTHR42964:SF1">
    <property type="entry name" value="POLYKETIDE BIOSYNTHESIS ENOYL-COA HYDRATASE PKSH-RELATED"/>
    <property type="match status" value="1"/>
</dbReference>
<dbReference type="InterPro" id="IPR001753">
    <property type="entry name" value="Enoyl-CoA_hydra/iso"/>
</dbReference>
<reference evidence="2 4" key="1">
    <citation type="submission" date="2017-12" db="EMBL/GenBank/DDBJ databases">
        <title>Genomic Encyclopedia of Type Strains, Phase III (KMG-III): the genomes of soil and plant-associated and newly described type strains.</title>
        <authorList>
            <person name="Whitman W."/>
        </authorList>
    </citation>
    <scope>NUCLEOTIDE SEQUENCE [LARGE SCALE GENOMIC DNA]</scope>
    <source>
        <strain evidence="2 4">IP-10</strain>
    </source>
</reference>
<dbReference type="SUPFAM" id="SSF52096">
    <property type="entry name" value="ClpP/crotonase"/>
    <property type="match status" value="1"/>
</dbReference>
<name>A0A497VAQ4_9FLAO</name>
<protein>
    <submittedName>
        <fullName evidence="3">Methylglutaconyl-CoA hydratase</fullName>
    </submittedName>
</protein>
<evidence type="ECO:0000313" key="2">
    <source>
        <dbReference type="EMBL" id="PKW29210.1"/>
    </source>
</evidence>
<evidence type="ECO:0000313" key="3">
    <source>
        <dbReference type="EMBL" id="RLJ35289.1"/>
    </source>
</evidence>
<gene>
    <name evidence="2" type="ORF">B0G92_0841</name>
    <name evidence="3" type="ORF">CLV50_0664</name>
</gene>
<dbReference type="EMBL" id="RCCB01000010">
    <property type="protein sequence ID" value="RLJ35289.1"/>
    <property type="molecule type" value="Genomic_DNA"/>
</dbReference>
<evidence type="ECO:0000256" key="1">
    <source>
        <dbReference type="ARBA" id="ARBA00005254"/>
    </source>
</evidence>
<dbReference type="EMBL" id="PJND01000007">
    <property type="protein sequence ID" value="PKW29210.1"/>
    <property type="molecule type" value="Genomic_DNA"/>
</dbReference>
<comment type="caution">
    <text evidence="3">The sequence shown here is derived from an EMBL/GenBank/DDBJ whole genome shotgun (WGS) entry which is preliminary data.</text>
</comment>
<proteinExistence type="inferred from homology"/>
<dbReference type="InterPro" id="IPR051683">
    <property type="entry name" value="Enoyl-CoA_Hydratase/Isomerase"/>
</dbReference>
<dbReference type="CDD" id="cd06558">
    <property type="entry name" value="crotonase-like"/>
    <property type="match status" value="1"/>
</dbReference>
<evidence type="ECO:0000313" key="5">
    <source>
        <dbReference type="Proteomes" id="UP000275027"/>
    </source>
</evidence>
<dbReference type="Pfam" id="PF00378">
    <property type="entry name" value="ECH_1"/>
    <property type="match status" value="1"/>
</dbReference>
<keyword evidence="4" id="KW-1185">Reference proteome</keyword>
<reference evidence="3 5" key="2">
    <citation type="submission" date="2018-10" db="EMBL/GenBank/DDBJ databases">
        <title>Genomic Encyclopedia of Archaeal and Bacterial Type Strains, Phase II (KMG-II): from individual species to whole genera.</title>
        <authorList>
            <person name="Goeker M."/>
        </authorList>
    </citation>
    <scope>NUCLEOTIDE SEQUENCE [LARGE SCALE GENOMIC DNA]</scope>
    <source>
        <strain evidence="3 5">DSM 21886</strain>
    </source>
</reference>
<evidence type="ECO:0000313" key="4">
    <source>
        <dbReference type="Proteomes" id="UP000233767"/>
    </source>
</evidence>
<dbReference type="PANTHER" id="PTHR42964">
    <property type="entry name" value="ENOYL-COA HYDRATASE"/>
    <property type="match status" value="1"/>
</dbReference>
<dbReference type="Proteomes" id="UP000233767">
    <property type="component" value="Unassembled WGS sequence"/>
</dbReference>
<comment type="similarity">
    <text evidence="1">Belongs to the enoyl-CoA hydratase/isomerase family.</text>
</comment>
<dbReference type="GO" id="GO:0003824">
    <property type="term" value="F:catalytic activity"/>
    <property type="evidence" value="ECO:0007669"/>
    <property type="project" value="UniProtKB-ARBA"/>
</dbReference>